<proteinExistence type="predicted"/>
<evidence type="ECO:0000313" key="1">
    <source>
        <dbReference type="EMBL" id="KAK3891797.1"/>
    </source>
</evidence>
<organism evidence="1 2">
    <name type="scientific">Petrolisthes cinctipes</name>
    <name type="common">Flat porcelain crab</name>
    <dbReference type="NCBI Taxonomy" id="88211"/>
    <lineage>
        <taxon>Eukaryota</taxon>
        <taxon>Metazoa</taxon>
        <taxon>Ecdysozoa</taxon>
        <taxon>Arthropoda</taxon>
        <taxon>Crustacea</taxon>
        <taxon>Multicrustacea</taxon>
        <taxon>Malacostraca</taxon>
        <taxon>Eumalacostraca</taxon>
        <taxon>Eucarida</taxon>
        <taxon>Decapoda</taxon>
        <taxon>Pleocyemata</taxon>
        <taxon>Anomura</taxon>
        <taxon>Galatheoidea</taxon>
        <taxon>Porcellanidae</taxon>
        <taxon>Petrolisthes</taxon>
    </lineage>
</organism>
<comment type="caution">
    <text evidence="1">The sequence shown here is derived from an EMBL/GenBank/DDBJ whole genome shotgun (WGS) entry which is preliminary data.</text>
</comment>
<evidence type="ECO:0008006" key="3">
    <source>
        <dbReference type="Google" id="ProtNLM"/>
    </source>
</evidence>
<name>A0AAE1GHA4_PETCI</name>
<reference evidence="1" key="1">
    <citation type="submission" date="2023-10" db="EMBL/GenBank/DDBJ databases">
        <title>Genome assemblies of two species of porcelain crab, Petrolisthes cinctipes and Petrolisthes manimaculis (Anomura: Porcellanidae).</title>
        <authorList>
            <person name="Angst P."/>
        </authorList>
    </citation>
    <scope>NUCLEOTIDE SEQUENCE</scope>
    <source>
        <strain evidence="1">PB745_01</strain>
        <tissue evidence="1">Gill</tissue>
    </source>
</reference>
<accession>A0AAE1GHA4</accession>
<protein>
    <recommendedName>
        <fullName evidence="3">Ig-like domain-containing protein</fullName>
    </recommendedName>
</protein>
<gene>
    <name evidence="1" type="ORF">Pcinc_004337</name>
</gene>
<sequence>MLYVNPATPHIILLIMYASSDVFLISLPVLSMSPDTPLVSLHPGIALNLANIQEEDDMYFECSIKANPWIYKIVWFHEVSSLSGVYYLSVTGSTVISVGRSLPFSPNSEVSCSERAYELLNSSVSFPFCTLDFIRSGLESLRDRSFHPLLNPLVNELYSHRLSNSKRPQRRSALISFSDSTLLDFHKSYLPVHRVFRRFEKKKYKWAPASLYVSPSVLWCYEC</sequence>
<evidence type="ECO:0000313" key="2">
    <source>
        <dbReference type="Proteomes" id="UP001286313"/>
    </source>
</evidence>
<dbReference type="AlphaFoldDB" id="A0AAE1GHA4"/>
<keyword evidence="2" id="KW-1185">Reference proteome</keyword>
<dbReference type="EMBL" id="JAWQEG010000303">
    <property type="protein sequence ID" value="KAK3891797.1"/>
    <property type="molecule type" value="Genomic_DNA"/>
</dbReference>
<dbReference type="Proteomes" id="UP001286313">
    <property type="component" value="Unassembled WGS sequence"/>
</dbReference>